<dbReference type="Proteomes" id="UP000008177">
    <property type="component" value="Unplaced contigs"/>
</dbReference>
<protein>
    <submittedName>
        <fullName evidence="1">Uncharacterized protein</fullName>
    </submittedName>
</protein>
<accession>G2YK20</accession>
<proteinExistence type="predicted"/>
<dbReference type="InParanoid" id="G2YK20"/>
<dbReference type="HOGENOM" id="CLU_2440594_0_0_1"/>
<gene>
    <name evidence="1" type="ORF">BofuT4_uP081270.1</name>
</gene>
<reference evidence="2" key="1">
    <citation type="journal article" date="2011" name="PLoS Genet.">
        <title>Genomic analysis of the necrotrophic fungal pathogens Sclerotinia sclerotiorum and Botrytis cinerea.</title>
        <authorList>
            <person name="Amselem J."/>
            <person name="Cuomo C.A."/>
            <person name="van Kan J.A."/>
            <person name="Viaud M."/>
            <person name="Benito E.P."/>
            <person name="Couloux A."/>
            <person name="Coutinho P.M."/>
            <person name="de Vries R.P."/>
            <person name="Dyer P.S."/>
            <person name="Fillinger S."/>
            <person name="Fournier E."/>
            <person name="Gout L."/>
            <person name="Hahn M."/>
            <person name="Kohn L."/>
            <person name="Lapalu N."/>
            <person name="Plummer K.M."/>
            <person name="Pradier J.M."/>
            <person name="Quevillon E."/>
            <person name="Sharon A."/>
            <person name="Simon A."/>
            <person name="ten Have A."/>
            <person name="Tudzynski B."/>
            <person name="Tudzynski P."/>
            <person name="Wincker P."/>
            <person name="Andrew M."/>
            <person name="Anthouard V."/>
            <person name="Beever R.E."/>
            <person name="Beffa R."/>
            <person name="Benoit I."/>
            <person name="Bouzid O."/>
            <person name="Brault B."/>
            <person name="Chen Z."/>
            <person name="Choquer M."/>
            <person name="Collemare J."/>
            <person name="Cotton P."/>
            <person name="Danchin E.G."/>
            <person name="Da Silva C."/>
            <person name="Gautier A."/>
            <person name="Giraud C."/>
            <person name="Giraud T."/>
            <person name="Gonzalez C."/>
            <person name="Grossetete S."/>
            <person name="Guldener U."/>
            <person name="Henrissat B."/>
            <person name="Howlett B.J."/>
            <person name="Kodira C."/>
            <person name="Kretschmer M."/>
            <person name="Lappartient A."/>
            <person name="Leroch M."/>
            <person name="Levis C."/>
            <person name="Mauceli E."/>
            <person name="Neuveglise C."/>
            <person name="Oeser B."/>
            <person name="Pearson M."/>
            <person name="Poulain J."/>
            <person name="Poussereau N."/>
            <person name="Quesneville H."/>
            <person name="Rascle C."/>
            <person name="Schumacher J."/>
            <person name="Segurens B."/>
            <person name="Sexton A."/>
            <person name="Silva E."/>
            <person name="Sirven C."/>
            <person name="Soanes D.M."/>
            <person name="Talbot N.J."/>
            <person name="Templeton M."/>
            <person name="Yandava C."/>
            <person name="Yarden O."/>
            <person name="Zeng Q."/>
            <person name="Rollins J.A."/>
            <person name="Lebrun M.H."/>
            <person name="Dickman M."/>
        </authorList>
    </citation>
    <scope>NUCLEOTIDE SEQUENCE [LARGE SCALE GENOMIC DNA]</scope>
    <source>
        <strain evidence="2">T4</strain>
    </source>
</reference>
<organism evidence="1 2">
    <name type="scientific">Botryotinia fuckeliana (strain T4)</name>
    <name type="common">Noble rot fungus</name>
    <name type="synonym">Botrytis cinerea</name>
    <dbReference type="NCBI Taxonomy" id="999810"/>
    <lineage>
        <taxon>Eukaryota</taxon>
        <taxon>Fungi</taxon>
        <taxon>Dikarya</taxon>
        <taxon>Ascomycota</taxon>
        <taxon>Pezizomycotina</taxon>
        <taxon>Leotiomycetes</taxon>
        <taxon>Helotiales</taxon>
        <taxon>Sclerotiniaceae</taxon>
        <taxon>Botrytis</taxon>
    </lineage>
</organism>
<dbReference type="EMBL" id="FQ790340">
    <property type="protein sequence ID" value="CCD51968.1"/>
    <property type="molecule type" value="Genomic_DNA"/>
</dbReference>
<name>G2YK20_BOTF4</name>
<evidence type="ECO:0000313" key="2">
    <source>
        <dbReference type="Proteomes" id="UP000008177"/>
    </source>
</evidence>
<sequence>MSPFSSCSEIRHATKTRVHAGSSAIERYFGPDVSGSLLYLIKTEATNFTEISLTNQCKARACVDDSYLRRHFLRIQKFSVPTLVPTSKIR</sequence>
<evidence type="ECO:0000313" key="1">
    <source>
        <dbReference type="EMBL" id="CCD51968.1"/>
    </source>
</evidence>
<dbReference type="AlphaFoldDB" id="G2YK20"/>